<dbReference type="SUPFAM" id="SSF54211">
    <property type="entry name" value="Ribosomal protein S5 domain 2-like"/>
    <property type="match status" value="1"/>
</dbReference>
<evidence type="ECO:0000256" key="3">
    <source>
        <dbReference type="ARBA" id="ARBA00022490"/>
    </source>
</evidence>
<dbReference type="Pfam" id="PF01205">
    <property type="entry name" value="Impact_N"/>
    <property type="match status" value="1"/>
</dbReference>
<dbReference type="GO" id="GO:0004860">
    <property type="term" value="F:protein kinase inhibitor activity"/>
    <property type="evidence" value="ECO:0007669"/>
    <property type="project" value="EnsemblFungi"/>
</dbReference>
<dbReference type="GO" id="GO:0140469">
    <property type="term" value="P:GCN2-mediated signaling"/>
    <property type="evidence" value="ECO:0007669"/>
    <property type="project" value="EnsemblFungi"/>
</dbReference>
<gene>
    <name evidence="8" type="primary">TBLA0I02300</name>
    <name evidence="8" type="ORF">TBLA_0I02300</name>
</gene>
<dbReference type="HOGENOM" id="CLU_045276_1_0_1"/>
<evidence type="ECO:0000256" key="6">
    <source>
        <dbReference type="ARBA" id="ARBA00023016"/>
    </source>
</evidence>
<comment type="subcellular location">
    <subcellularLocation>
        <location evidence="1">Cytoplasm</location>
    </subcellularLocation>
</comment>
<dbReference type="EMBL" id="HE806324">
    <property type="protein sequence ID" value="CCH62888.1"/>
    <property type="molecule type" value="Genomic_DNA"/>
</dbReference>
<dbReference type="InterPro" id="IPR023582">
    <property type="entry name" value="Impact"/>
</dbReference>
<evidence type="ECO:0000313" key="8">
    <source>
        <dbReference type="EMBL" id="CCH62888.1"/>
    </source>
</evidence>
<dbReference type="KEGG" id="tbl:TBLA_0I02300"/>
<evidence type="ECO:0000259" key="7">
    <source>
        <dbReference type="PROSITE" id="PS50908"/>
    </source>
</evidence>
<evidence type="ECO:0000256" key="4">
    <source>
        <dbReference type="ARBA" id="ARBA00022491"/>
    </source>
</evidence>
<dbReference type="Gene3D" id="3.30.230.30">
    <property type="entry name" value="Impact, N-terminal domain"/>
    <property type="match status" value="1"/>
</dbReference>
<keyword evidence="6" id="KW-0346">Stress response</keyword>
<dbReference type="FunCoup" id="I2H936">
    <property type="interactions" value="427"/>
</dbReference>
<keyword evidence="9" id="KW-1185">Reference proteome</keyword>
<name>I2H936_HENB6</name>
<dbReference type="InterPro" id="IPR020568">
    <property type="entry name" value="Ribosomal_Su5_D2-typ_SF"/>
</dbReference>
<organism evidence="8 9">
    <name type="scientific">Henningerozyma blattae (strain ATCC 34711 / CBS 6284 / DSM 70876 / NBRC 10599 / NRRL Y-10934 / UCD 77-7)</name>
    <name type="common">Yeast</name>
    <name type="synonym">Tetrapisispora blattae</name>
    <dbReference type="NCBI Taxonomy" id="1071380"/>
    <lineage>
        <taxon>Eukaryota</taxon>
        <taxon>Fungi</taxon>
        <taxon>Dikarya</taxon>
        <taxon>Ascomycota</taxon>
        <taxon>Saccharomycotina</taxon>
        <taxon>Saccharomycetes</taxon>
        <taxon>Saccharomycetales</taxon>
        <taxon>Saccharomycetaceae</taxon>
        <taxon>Henningerozyma</taxon>
    </lineage>
</organism>
<dbReference type="AlphaFoldDB" id="I2H936"/>
<dbReference type="eggNOG" id="KOG3299">
    <property type="taxonomic scope" value="Eukaryota"/>
</dbReference>
<keyword evidence="3" id="KW-0963">Cytoplasm</keyword>
<dbReference type="InterPro" id="IPR001498">
    <property type="entry name" value="Impact_N"/>
</dbReference>
<dbReference type="GO" id="GO:0043022">
    <property type="term" value="F:ribosome binding"/>
    <property type="evidence" value="ECO:0007669"/>
    <property type="project" value="EnsemblFungi"/>
</dbReference>
<dbReference type="PANTHER" id="PTHR16301">
    <property type="entry name" value="IMPACT-RELATED"/>
    <property type="match status" value="1"/>
</dbReference>
<evidence type="ECO:0000256" key="1">
    <source>
        <dbReference type="ARBA" id="ARBA00004496"/>
    </source>
</evidence>
<dbReference type="OrthoDB" id="69641at2759"/>
<dbReference type="InterPro" id="IPR016135">
    <property type="entry name" value="UBQ-conjugating_enzyme/RWD"/>
</dbReference>
<dbReference type="GO" id="GO:0005737">
    <property type="term" value="C:cytoplasm"/>
    <property type="evidence" value="ECO:0007669"/>
    <property type="project" value="UniProtKB-SubCell"/>
</dbReference>
<protein>
    <recommendedName>
        <fullName evidence="7">RWD domain-containing protein</fullName>
    </recommendedName>
</protein>
<dbReference type="Pfam" id="PF05773">
    <property type="entry name" value="RWD"/>
    <property type="match status" value="1"/>
</dbReference>
<proteinExistence type="inferred from homology"/>
<dbReference type="SMART" id="SM00591">
    <property type="entry name" value="RWD"/>
    <property type="match status" value="1"/>
</dbReference>
<keyword evidence="5" id="KW-0810">Translation regulation</keyword>
<evidence type="ECO:0000256" key="2">
    <source>
        <dbReference type="ARBA" id="ARBA00007665"/>
    </source>
</evidence>
<dbReference type="OMA" id="HLMQVMD"/>
<dbReference type="InParanoid" id="I2H936"/>
<reference evidence="8 9" key="1">
    <citation type="journal article" date="2011" name="Proc. Natl. Acad. Sci. U.S.A.">
        <title>Evolutionary erosion of yeast sex chromosomes by mating-type switching accidents.</title>
        <authorList>
            <person name="Gordon J.L."/>
            <person name="Armisen D."/>
            <person name="Proux-Wera E."/>
            <person name="Oheigeartaigh S.S."/>
            <person name="Byrne K.P."/>
            <person name="Wolfe K.H."/>
        </authorList>
    </citation>
    <scope>NUCLEOTIDE SEQUENCE [LARGE SCALE GENOMIC DNA]</scope>
    <source>
        <strain evidence="9">ATCC 34711 / CBS 6284 / DSM 70876 / NBRC 10599 / NRRL Y-10934 / UCD 77-7</strain>
    </source>
</reference>
<dbReference type="SUPFAM" id="SSF54495">
    <property type="entry name" value="UBC-like"/>
    <property type="match status" value="1"/>
</dbReference>
<dbReference type="CDD" id="cd23822">
    <property type="entry name" value="RWD_ScYIH1-like"/>
    <property type="match status" value="1"/>
</dbReference>
<dbReference type="GO" id="GO:0006446">
    <property type="term" value="P:regulation of translational initiation"/>
    <property type="evidence" value="ECO:0007669"/>
    <property type="project" value="TreeGrafter"/>
</dbReference>
<dbReference type="RefSeq" id="XP_004182407.1">
    <property type="nucleotide sequence ID" value="XM_004182359.1"/>
</dbReference>
<feature type="domain" description="RWD" evidence="7">
    <location>
        <begin position="10"/>
        <end position="114"/>
    </location>
</feature>
<dbReference type="STRING" id="1071380.I2H936"/>
<keyword evidence="4" id="KW-0678">Repressor</keyword>
<evidence type="ECO:0000313" key="9">
    <source>
        <dbReference type="Proteomes" id="UP000002866"/>
    </source>
</evidence>
<dbReference type="Proteomes" id="UP000002866">
    <property type="component" value="Chromosome 9"/>
</dbReference>
<comment type="similarity">
    <text evidence="2">Belongs to the IMPACT family.</text>
</comment>
<evidence type="ECO:0000256" key="5">
    <source>
        <dbReference type="ARBA" id="ARBA00022845"/>
    </source>
</evidence>
<dbReference type="PANTHER" id="PTHR16301:SF25">
    <property type="entry name" value="PROTEIN IMPACT"/>
    <property type="match status" value="1"/>
</dbReference>
<dbReference type="InterPro" id="IPR006575">
    <property type="entry name" value="RWD_dom"/>
</dbReference>
<accession>I2H936</accession>
<dbReference type="InterPro" id="IPR036956">
    <property type="entry name" value="Impact_N_sf"/>
</dbReference>
<dbReference type="GO" id="GO:0003785">
    <property type="term" value="F:actin monomer binding"/>
    <property type="evidence" value="ECO:0007669"/>
    <property type="project" value="EnsemblFungi"/>
</dbReference>
<dbReference type="GeneID" id="14498065"/>
<dbReference type="PROSITE" id="PS50908">
    <property type="entry name" value="RWD"/>
    <property type="match status" value="1"/>
</dbReference>
<dbReference type="Gene3D" id="3.10.110.10">
    <property type="entry name" value="Ubiquitin Conjugating Enzyme"/>
    <property type="match status" value="1"/>
</dbReference>
<sequence length="269" mass="30894">MSIDHEELEQELETLEAIYPDLLSSREKGTGLIAMKVPQHEYVTVRISFPSNYPSKEPPHVLEVIMDSNHHANETFDRKYLIQLFQEVMDSVFHKENVCLFDFFSELDGVLYIEQDEENEANSLQEDHSKLISTDPFEGWFASDPITDRKSTFLGLATHVKSEEEAFMKLDLLKTDPKIRKSHHVMCAWRIKELSNDGKEITFQDSDDDGETAAGSRMLHLISLMDTWGVLVVVVRWFGGIHLGPDRFKHINLTARQAVINAGFQRNTK</sequence>
<dbReference type="GO" id="GO:0034198">
    <property type="term" value="P:cellular response to amino acid starvation"/>
    <property type="evidence" value="ECO:0007669"/>
    <property type="project" value="EnsemblFungi"/>
</dbReference>
<dbReference type="GO" id="GO:0031333">
    <property type="term" value="P:negative regulation of protein-containing complex assembly"/>
    <property type="evidence" value="ECO:0007669"/>
    <property type="project" value="EnsemblFungi"/>
</dbReference>